<evidence type="ECO:0000313" key="4">
    <source>
        <dbReference type="Proteomes" id="UP000230055"/>
    </source>
</evidence>
<reference evidence="4" key="1">
    <citation type="submission" date="2017-09" db="EMBL/GenBank/DDBJ databases">
        <title>Depth-based differentiation of microbial function through sediment-hosted aquifers and enrichment of novel symbionts in the deep terrestrial subsurface.</title>
        <authorList>
            <person name="Probst A.J."/>
            <person name="Ladd B."/>
            <person name="Jarett J.K."/>
            <person name="Geller-Mcgrath D.E."/>
            <person name="Sieber C.M.K."/>
            <person name="Emerson J.B."/>
            <person name="Anantharaman K."/>
            <person name="Thomas B.C."/>
            <person name="Malmstrom R."/>
            <person name="Stieglmeier M."/>
            <person name="Klingl A."/>
            <person name="Woyke T."/>
            <person name="Ryan C.M."/>
            <person name="Banfield J.F."/>
        </authorList>
    </citation>
    <scope>NUCLEOTIDE SEQUENCE [LARGE SCALE GENOMIC DNA]</scope>
</reference>
<dbReference type="InterPro" id="IPR038740">
    <property type="entry name" value="BioF2-like_GNAT_dom"/>
</dbReference>
<protein>
    <recommendedName>
        <fullName evidence="2">BioF2-like acetyltransferase domain-containing protein</fullName>
    </recommendedName>
</protein>
<evidence type="ECO:0000313" key="3">
    <source>
        <dbReference type="EMBL" id="PIY90906.1"/>
    </source>
</evidence>
<dbReference type="SUPFAM" id="SSF55729">
    <property type="entry name" value="Acyl-CoA N-acyltransferases (Nat)"/>
    <property type="match status" value="1"/>
</dbReference>
<feature type="domain" description="BioF2-like acetyltransferase" evidence="2">
    <location>
        <begin position="193"/>
        <end position="331"/>
    </location>
</feature>
<dbReference type="InterPro" id="IPR016181">
    <property type="entry name" value="Acyl_CoA_acyltransferase"/>
</dbReference>
<organism evidence="3 4">
    <name type="scientific">Candidatus Nealsonbacteria bacterium CG_4_10_14_0_8_um_filter_35_10</name>
    <dbReference type="NCBI Taxonomy" id="1974683"/>
    <lineage>
        <taxon>Bacteria</taxon>
        <taxon>Candidatus Nealsoniibacteriota</taxon>
    </lineage>
</organism>
<dbReference type="Gene3D" id="3.40.630.30">
    <property type="match status" value="1"/>
</dbReference>
<evidence type="ECO:0000256" key="1">
    <source>
        <dbReference type="SAM" id="MobiDB-lite"/>
    </source>
</evidence>
<sequence length="345" mass="41061">MGDFSPDNRQDSKIEKEEDPPDSLKLEPGKKIGSFFVGNFLKIEVISDLDQCYKLWQEFSPMRNLFDTWEFRYAFYLGYKYHPHFLLLKKNGENLGVLPLWYENNNFYNKNKKRFVWFGSDWQEEISFYVKDKNYIPILISAAPSPLYLNAISTEGLGDLIFKIPFQEDEPKYILNLENFKNHEEFLMTLKKNKRRNLRKDRNRILKQNPQIVINNFSDFKYLVELAKNRFYQRGERADWEDSRRIKTFEKVIELAGKSYQTRMLTMKVGGKIAGVDLICIFNNTYFAVKCGYNVAEFSGIGNFINLFEIDDAIKLRMKKIDFLQNNYEWKAKYFKAVPLLKHEK</sequence>
<dbReference type="Proteomes" id="UP000230055">
    <property type="component" value="Unassembled WGS sequence"/>
</dbReference>
<dbReference type="EMBL" id="PFLX01000025">
    <property type="protein sequence ID" value="PIY90906.1"/>
    <property type="molecule type" value="Genomic_DNA"/>
</dbReference>
<gene>
    <name evidence="3" type="ORF">COY72_01000</name>
</gene>
<dbReference type="Pfam" id="PF13480">
    <property type="entry name" value="Acetyltransf_6"/>
    <property type="match status" value="1"/>
</dbReference>
<evidence type="ECO:0000259" key="2">
    <source>
        <dbReference type="Pfam" id="PF13480"/>
    </source>
</evidence>
<proteinExistence type="predicted"/>
<feature type="region of interest" description="Disordered" evidence="1">
    <location>
        <begin position="1"/>
        <end position="23"/>
    </location>
</feature>
<accession>A0A2M7R7Y4</accession>
<comment type="caution">
    <text evidence="3">The sequence shown here is derived from an EMBL/GenBank/DDBJ whole genome shotgun (WGS) entry which is preliminary data.</text>
</comment>
<name>A0A2M7R7Y4_9BACT</name>
<dbReference type="AlphaFoldDB" id="A0A2M7R7Y4"/>